<comment type="caution">
    <text evidence="5">The sequence shown here is derived from an EMBL/GenBank/DDBJ whole genome shotgun (WGS) entry which is preliminary data.</text>
</comment>
<gene>
    <name evidence="5" type="ORF">COT64_01110</name>
</gene>
<evidence type="ECO:0000256" key="1">
    <source>
        <dbReference type="ARBA" id="ARBA00008875"/>
    </source>
</evidence>
<dbReference type="PANTHER" id="PTHR12631:SF10">
    <property type="entry name" value="BETA-XYLOSIDASE-LIKE PROTEIN-RELATED"/>
    <property type="match status" value="1"/>
</dbReference>
<dbReference type="SUPFAM" id="SSF49899">
    <property type="entry name" value="Concanavalin A-like lectins/glucanases"/>
    <property type="match status" value="1"/>
</dbReference>
<keyword evidence="3" id="KW-0326">Glycosidase</keyword>
<accession>A0A2H0WS26</accession>
<protein>
    <recommendedName>
        <fullName evidence="4">Glycosyl hydrolases family 39 N-terminal catalytic domain-containing protein</fullName>
    </recommendedName>
</protein>
<keyword evidence="2" id="KW-0378">Hydrolase</keyword>
<evidence type="ECO:0000313" key="6">
    <source>
        <dbReference type="Proteomes" id="UP000230775"/>
    </source>
</evidence>
<dbReference type="SUPFAM" id="SSF51445">
    <property type="entry name" value="(Trans)glycosidases"/>
    <property type="match status" value="1"/>
</dbReference>
<dbReference type="Pfam" id="PF01229">
    <property type="entry name" value="Glyco_hydro_39"/>
    <property type="match status" value="1"/>
</dbReference>
<dbReference type="GO" id="GO:0004553">
    <property type="term" value="F:hydrolase activity, hydrolyzing O-glycosyl compounds"/>
    <property type="evidence" value="ECO:0007669"/>
    <property type="project" value="TreeGrafter"/>
</dbReference>
<dbReference type="EMBL" id="PEZI01000026">
    <property type="protein sequence ID" value="PIS14738.1"/>
    <property type="molecule type" value="Genomic_DNA"/>
</dbReference>
<proteinExistence type="inferred from homology"/>
<dbReference type="InterPro" id="IPR017853">
    <property type="entry name" value="GH"/>
</dbReference>
<dbReference type="InterPro" id="IPR051923">
    <property type="entry name" value="Glycosyl_Hydrolase_39"/>
</dbReference>
<comment type="similarity">
    <text evidence="1">Belongs to the glycosyl hydrolase 39 family.</text>
</comment>
<dbReference type="InterPro" id="IPR013320">
    <property type="entry name" value="ConA-like_dom_sf"/>
</dbReference>
<evidence type="ECO:0000313" key="5">
    <source>
        <dbReference type="EMBL" id="PIS14738.1"/>
    </source>
</evidence>
<evidence type="ECO:0000259" key="4">
    <source>
        <dbReference type="Pfam" id="PF01229"/>
    </source>
</evidence>
<organism evidence="5 6">
    <name type="scientific">Candidatus Shapirobacteria bacterium CG09_land_8_20_14_0_10_39_12</name>
    <dbReference type="NCBI Taxonomy" id="1974885"/>
    <lineage>
        <taxon>Bacteria</taxon>
        <taxon>Candidatus Shapironibacteriota</taxon>
    </lineage>
</organism>
<feature type="domain" description="Glycosyl hydrolases family 39 N-terminal catalytic" evidence="4">
    <location>
        <begin position="90"/>
        <end position="395"/>
    </location>
</feature>
<dbReference type="Gene3D" id="3.20.20.80">
    <property type="entry name" value="Glycosidases"/>
    <property type="match status" value="1"/>
</dbReference>
<dbReference type="AlphaFoldDB" id="A0A2H0WS26"/>
<evidence type="ECO:0000256" key="3">
    <source>
        <dbReference type="ARBA" id="ARBA00023295"/>
    </source>
</evidence>
<reference evidence="6" key="1">
    <citation type="submission" date="2017-09" db="EMBL/GenBank/DDBJ databases">
        <title>Depth-based differentiation of microbial function through sediment-hosted aquifers and enrichment of novel symbionts in the deep terrestrial subsurface.</title>
        <authorList>
            <person name="Probst A.J."/>
            <person name="Ladd B."/>
            <person name="Jarett J.K."/>
            <person name="Geller-Mcgrath D.E."/>
            <person name="Sieber C.M.K."/>
            <person name="Emerson J.B."/>
            <person name="Anantharaman K."/>
            <person name="Thomas B.C."/>
            <person name="Malmstrom R."/>
            <person name="Stieglmeier M."/>
            <person name="Klingl A."/>
            <person name="Woyke T."/>
            <person name="Ryan C.M."/>
            <person name="Banfield J.F."/>
        </authorList>
    </citation>
    <scope>NUCLEOTIDE SEQUENCE [LARGE SCALE GENOMIC DNA]</scope>
</reference>
<dbReference type="InterPro" id="IPR049166">
    <property type="entry name" value="GH39_cat"/>
</dbReference>
<dbReference type="Proteomes" id="UP000230775">
    <property type="component" value="Unassembled WGS sequence"/>
</dbReference>
<sequence length="615" mass="68894">MFNRYSKGLVVFIFLAFFLFVSLFLVQQTQVFKQQAEGERAVNFEILPREEIKRIWPFFAQGGEEASLMLKPAENEIKQLSPQLIRIDHVFDFPDLDQRVEEIVALGAVPFLSLSYFPKFISVNPTDFPASLSDWQALVEKTIQRYSGKTEKNISGIYYEVWNEPDLFGKISPETYFSLYRSSVTAANNCTDCNLFKIGGPAITTLKPNSPWMTGFLNSVINSYLRLDFVSWHSYQKDPAKTVTEIESLKNLPLFKQLPPATEIIISEWGSVPEVSPLHDSYFDASHSVEAVSKIGDSLDKLFAFELVDGPSLKKKQFWGRWGLITNKAFGLVAKPRYYAFLYLNKLLAYRLTALSSSPDIGAIGSTDGKEAYTLIVSRGNDGDNSQPFQVKLNQPLAGKYQAKIYSLDSQHSPNEPSAVEAVYAKNSLPISFPSARNGVYLIELVRTSPALITVLGAAKLTSMVPPLAFAIKQTGGNLNSGEINFTFKNNWSQNDSAKHVLLETQDSQQNQFAAWVDRDDLGLNLHLNQTVLPIAWENESWHSLSFAFDNTKMTLTLKVDNREKQTTLSPATPITFGQILYIGGQANGENSAEGLIDNLNISLNNQIIYQKNFD</sequence>
<name>A0A2H0WS26_9BACT</name>
<evidence type="ECO:0000256" key="2">
    <source>
        <dbReference type="ARBA" id="ARBA00022801"/>
    </source>
</evidence>
<dbReference type="PANTHER" id="PTHR12631">
    <property type="entry name" value="ALPHA-L-IDURONIDASE"/>
    <property type="match status" value="1"/>
</dbReference>
<dbReference type="Gene3D" id="2.60.120.200">
    <property type="match status" value="1"/>
</dbReference>